<reference evidence="2 3" key="1">
    <citation type="submission" date="2019-03" db="EMBL/GenBank/DDBJ databases">
        <title>Single cell metagenomics reveals metabolic interactions within the superorganism composed of flagellate Streblomastix strix and complex community of Bacteroidetes bacteria on its surface.</title>
        <authorList>
            <person name="Treitli S.C."/>
            <person name="Kolisko M."/>
            <person name="Husnik F."/>
            <person name="Keeling P."/>
            <person name="Hampl V."/>
        </authorList>
    </citation>
    <scope>NUCLEOTIDE SEQUENCE [LARGE SCALE GENOMIC DNA]</scope>
    <source>
        <strain evidence="2">ST1C</strain>
    </source>
</reference>
<evidence type="ECO:0000313" key="2">
    <source>
        <dbReference type="EMBL" id="KAA6356968.1"/>
    </source>
</evidence>
<proteinExistence type="predicted"/>
<organism evidence="2 3">
    <name type="scientific">Streblomastix strix</name>
    <dbReference type="NCBI Taxonomy" id="222440"/>
    <lineage>
        <taxon>Eukaryota</taxon>
        <taxon>Metamonada</taxon>
        <taxon>Preaxostyla</taxon>
        <taxon>Oxymonadida</taxon>
        <taxon>Streblomastigidae</taxon>
        <taxon>Streblomastix</taxon>
    </lineage>
</organism>
<keyword evidence="1" id="KW-1133">Transmembrane helix</keyword>
<dbReference type="EMBL" id="SNRW01032127">
    <property type="protein sequence ID" value="KAA6356968.1"/>
    <property type="molecule type" value="Genomic_DNA"/>
</dbReference>
<feature type="transmembrane region" description="Helical" evidence="1">
    <location>
        <begin position="20"/>
        <end position="38"/>
    </location>
</feature>
<evidence type="ECO:0000256" key="1">
    <source>
        <dbReference type="SAM" id="Phobius"/>
    </source>
</evidence>
<protein>
    <submittedName>
        <fullName evidence="2">Uncharacterized protein</fullName>
    </submittedName>
</protein>
<keyword evidence="1" id="KW-0812">Transmembrane</keyword>
<name>A0A5J4TFH0_9EUKA</name>
<accession>A0A5J4TFH0</accession>
<gene>
    <name evidence="2" type="ORF">EZS28_047505</name>
</gene>
<comment type="caution">
    <text evidence="2">The sequence shown here is derived from an EMBL/GenBank/DDBJ whole genome shotgun (WGS) entry which is preliminary data.</text>
</comment>
<sequence length="76" mass="8856">MRNGKNCGCAMNRQGWRHTTRHMCIVILYIIVATFVMIERSVHCYMEMCRQMKAVADQEGGTVDTCECRWINVINK</sequence>
<dbReference type="AlphaFoldDB" id="A0A5J4TFH0"/>
<dbReference type="Proteomes" id="UP000324800">
    <property type="component" value="Unassembled WGS sequence"/>
</dbReference>
<evidence type="ECO:0000313" key="3">
    <source>
        <dbReference type="Proteomes" id="UP000324800"/>
    </source>
</evidence>
<keyword evidence="1" id="KW-0472">Membrane</keyword>